<reference evidence="1" key="1">
    <citation type="submission" date="2025-05" db="UniProtKB">
        <authorList>
            <consortium name="RefSeq"/>
        </authorList>
    </citation>
    <scope>NUCLEOTIDE SEQUENCE [LARGE SCALE GENOMIC DNA]</scope>
</reference>
<keyword evidence="1" id="KW-1185">Reference proteome</keyword>
<gene>
    <name evidence="2" type="primary">LOC125776740</name>
</gene>
<dbReference type="RefSeq" id="XP_049306250.1">
    <property type="nucleotide sequence ID" value="XM_049450293.1"/>
</dbReference>
<evidence type="ECO:0000313" key="1">
    <source>
        <dbReference type="Proteomes" id="UP001652620"/>
    </source>
</evidence>
<name>A0ABM3JAJ1_BACDO</name>
<organism evidence="1 2">
    <name type="scientific">Bactrocera dorsalis</name>
    <name type="common">Oriental fruit fly</name>
    <name type="synonym">Dacus dorsalis</name>
    <dbReference type="NCBI Taxonomy" id="27457"/>
    <lineage>
        <taxon>Eukaryota</taxon>
        <taxon>Metazoa</taxon>
        <taxon>Ecdysozoa</taxon>
        <taxon>Arthropoda</taxon>
        <taxon>Hexapoda</taxon>
        <taxon>Insecta</taxon>
        <taxon>Pterygota</taxon>
        <taxon>Neoptera</taxon>
        <taxon>Endopterygota</taxon>
        <taxon>Diptera</taxon>
        <taxon>Brachycera</taxon>
        <taxon>Muscomorpha</taxon>
        <taxon>Tephritoidea</taxon>
        <taxon>Tephritidae</taxon>
        <taxon>Bactrocera</taxon>
        <taxon>Bactrocera</taxon>
    </lineage>
</organism>
<dbReference type="Proteomes" id="UP001652620">
    <property type="component" value="Chromosome 2"/>
</dbReference>
<sequence>MAEELRNKLYKYRFKKQRQKVIQIFKSKLIEFWMLGMGEPSLSEGEQVGINVVEKDVDLNKFQNQDSNAKFTKNVEYELAQNSDDEDERESVSEPYSYLRLNAIILSV</sequence>
<proteinExistence type="predicted"/>
<evidence type="ECO:0000313" key="2">
    <source>
        <dbReference type="RefSeq" id="XP_049306250.1"/>
    </source>
</evidence>
<protein>
    <submittedName>
        <fullName evidence="2">Uncharacterized protein LOC125776740 isoform X3</fullName>
    </submittedName>
</protein>
<reference evidence="2" key="2">
    <citation type="submission" date="2025-08" db="UniProtKB">
        <authorList>
            <consortium name="RefSeq"/>
        </authorList>
    </citation>
    <scope>IDENTIFICATION</scope>
    <source>
        <tissue evidence="2">Adult</tissue>
    </source>
</reference>
<dbReference type="GeneID" id="125776740"/>
<accession>A0ABM3JAJ1</accession>